<organism evidence="9 10">
    <name type="scientific">Cupriavidus gilardii</name>
    <dbReference type="NCBI Taxonomy" id="82541"/>
    <lineage>
        <taxon>Bacteria</taxon>
        <taxon>Pseudomonadati</taxon>
        <taxon>Pseudomonadota</taxon>
        <taxon>Betaproteobacteria</taxon>
        <taxon>Burkholderiales</taxon>
        <taxon>Burkholderiaceae</taxon>
        <taxon>Cupriavidus</taxon>
    </lineage>
</organism>
<dbReference type="InterPro" id="IPR002401">
    <property type="entry name" value="Cyt_P450_E_grp-I"/>
</dbReference>
<keyword evidence="7" id="KW-0503">Monooxygenase</keyword>
<dbReference type="GO" id="GO:0016125">
    <property type="term" value="P:sterol metabolic process"/>
    <property type="evidence" value="ECO:0007669"/>
    <property type="project" value="TreeGrafter"/>
</dbReference>
<gene>
    <name evidence="9" type="ORF">HLB16_02965</name>
</gene>
<dbReference type="PRINTS" id="PR00463">
    <property type="entry name" value="EP450I"/>
</dbReference>
<dbReference type="GO" id="GO:0020037">
    <property type="term" value="F:heme binding"/>
    <property type="evidence" value="ECO:0007669"/>
    <property type="project" value="InterPro"/>
</dbReference>
<dbReference type="CDD" id="cd11067">
    <property type="entry name" value="CYP152"/>
    <property type="match status" value="1"/>
</dbReference>
<dbReference type="RefSeq" id="WP_053823406.1">
    <property type="nucleotide sequence ID" value="NZ_BAAAEB010000032.1"/>
</dbReference>
<keyword evidence="4 8" id="KW-0479">Metal-binding</keyword>
<evidence type="ECO:0000256" key="1">
    <source>
        <dbReference type="ARBA" id="ARBA00001971"/>
    </source>
</evidence>
<dbReference type="GO" id="GO:0016705">
    <property type="term" value="F:oxidoreductase activity, acting on paired donors, with incorporation or reduction of molecular oxygen"/>
    <property type="evidence" value="ECO:0007669"/>
    <property type="project" value="InterPro"/>
</dbReference>
<dbReference type="EMBL" id="JABEMD010000003">
    <property type="protein sequence ID" value="NNH09840.1"/>
    <property type="molecule type" value="Genomic_DNA"/>
</dbReference>
<dbReference type="AlphaFoldDB" id="A0A849B309"/>
<protein>
    <submittedName>
        <fullName evidence="9">Cytochrome P450</fullName>
    </submittedName>
</protein>
<keyword evidence="5" id="KW-0560">Oxidoreductase</keyword>
<dbReference type="SUPFAM" id="SSF48264">
    <property type="entry name" value="Cytochrome P450"/>
    <property type="match status" value="1"/>
</dbReference>
<dbReference type="PANTHER" id="PTHR24286">
    <property type="entry name" value="CYTOCHROME P450 26"/>
    <property type="match status" value="1"/>
</dbReference>
<evidence type="ECO:0000256" key="6">
    <source>
        <dbReference type="ARBA" id="ARBA00023004"/>
    </source>
</evidence>
<evidence type="ECO:0000313" key="10">
    <source>
        <dbReference type="Proteomes" id="UP000542973"/>
    </source>
</evidence>
<dbReference type="Proteomes" id="UP000542973">
    <property type="component" value="Unassembled WGS sequence"/>
</dbReference>
<evidence type="ECO:0000256" key="7">
    <source>
        <dbReference type="ARBA" id="ARBA00023033"/>
    </source>
</evidence>
<dbReference type="Pfam" id="PF00067">
    <property type="entry name" value="p450"/>
    <property type="match status" value="1"/>
</dbReference>
<dbReference type="InterPro" id="IPR036396">
    <property type="entry name" value="Cyt_P450_sf"/>
</dbReference>
<evidence type="ECO:0000256" key="2">
    <source>
        <dbReference type="ARBA" id="ARBA00010617"/>
    </source>
</evidence>
<evidence type="ECO:0000256" key="8">
    <source>
        <dbReference type="PIRSR" id="PIRSR602401-1"/>
    </source>
</evidence>
<dbReference type="InterPro" id="IPR001128">
    <property type="entry name" value="Cyt_P450"/>
</dbReference>
<name>A0A849B309_9BURK</name>
<dbReference type="GO" id="GO:0004497">
    <property type="term" value="F:monooxygenase activity"/>
    <property type="evidence" value="ECO:0007669"/>
    <property type="project" value="UniProtKB-KW"/>
</dbReference>
<comment type="cofactor">
    <cofactor evidence="1 8">
        <name>heme</name>
        <dbReference type="ChEBI" id="CHEBI:30413"/>
    </cofactor>
</comment>
<feature type="binding site" description="axial binding residue" evidence="8">
    <location>
        <position position="362"/>
    </location>
    <ligand>
        <name>heme</name>
        <dbReference type="ChEBI" id="CHEBI:30413"/>
    </ligand>
    <ligandPart>
        <name>Fe</name>
        <dbReference type="ChEBI" id="CHEBI:18248"/>
    </ligandPart>
</feature>
<accession>A0A849B309</accession>
<proteinExistence type="inferred from homology"/>
<dbReference type="PANTHER" id="PTHR24286:SF24">
    <property type="entry name" value="LANOSTEROL 14-ALPHA DEMETHYLASE"/>
    <property type="match status" value="1"/>
</dbReference>
<evidence type="ECO:0000256" key="3">
    <source>
        <dbReference type="ARBA" id="ARBA00022617"/>
    </source>
</evidence>
<comment type="caution">
    <text evidence="9">The sequence shown here is derived from an EMBL/GenBank/DDBJ whole genome shotgun (WGS) entry which is preliminary data.</text>
</comment>
<dbReference type="Gene3D" id="1.10.630.10">
    <property type="entry name" value="Cytochrome P450"/>
    <property type="match status" value="1"/>
</dbReference>
<dbReference type="GO" id="GO:0005506">
    <property type="term" value="F:iron ion binding"/>
    <property type="evidence" value="ECO:0007669"/>
    <property type="project" value="InterPro"/>
</dbReference>
<evidence type="ECO:0000313" key="9">
    <source>
        <dbReference type="EMBL" id="NNH09840.1"/>
    </source>
</evidence>
<evidence type="ECO:0000256" key="4">
    <source>
        <dbReference type="ARBA" id="ARBA00022723"/>
    </source>
</evidence>
<sequence>MPAIPRDAPGDHSLAMLADPYRFIAKRCRALQSDVFETRVLLRRTLCMTGPEAAALFYDPQRFQRGGAAPEPVRATLFGKGGVQTLDGDAHRMRKALFMHATAPERIATLSDAVAQQWLLSARSWSDGQPVALYDALHPLLTRAVCSWAGVPLREHEVEPRCRQLTAMFDQAAAPGLGHFRSRRARDRVEAWLSRLIDQARAGQFEILEHTPMHTVAWHHDADGQLLPPRIAAVELANLLRPTVAVSVFIVFVAHALHLHPACRERLQQGDPAYLDAFVQEVRRWYPFFPAVVARVRDDFEWKGYRFVRGRRVMLDLYGTNHDPRSWDDPEAFAPERFLARAPTPFDFIPQGGAQAADHHRCPGEGVTVALMKQAVLFLLRGLRYTVPEQDLTLDFGRLPALPRDRMVIRDVRLVHRRAGAATAGS</sequence>
<comment type="similarity">
    <text evidence="2">Belongs to the cytochrome P450 family.</text>
</comment>
<evidence type="ECO:0000256" key="5">
    <source>
        <dbReference type="ARBA" id="ARBA00023002"/>
    </source>
</evidence>
<keyword evidence="3 8" id="KW-0349">Heme</keyword>
<keyword evidence="6 8" id="KW-0408">Iron</keyword>
<reference evidence="9 10" key="1">
    <citation type="submission" date="2020-05" db="EMBL/GenBank/DDBJ databases">
        <title>MicrobeNet Type strains.</title>
        <authorList>
            <person name="Nicholson A.C."/>
        </authorList>
    </citation>
    <scope>NUCLEOTIDE SEQUENCE [LARGE SCALE GENOMIC DNA]</scope>
    <source>
        <strain evidence="9 10">ATCC 700815</strain>
    </source>
</reference>